<evidence type="ECO:0000259" key="4">
    <source>
        <dbReference type="Pfam" id="PF00331"/>
    </source>
</evidence>
<protein>
    <recommendedName>
        <fullName evidence="4">GH10 domain-containing protein</fullName>
    </recommendedName>
</protein>
<proteinExistence type="predicted"/>
<dbReference type="AlphaFoldDB" id="A0A5C6ASF8"/>
<accession>A0A5C6ASF8</accession>
<comment type="caution">
    <text evidence="5">The sequence shown here is derived from an EMBL/GenBank/DDBJ whole genome shotgun (WGS) entry which is preliminary data.</text>
</comment>
<dbReference type="Gene3D" id="3.20.20.80">
    <property type="entry name" value="Glycosidases"/>
    <property type="match status" value="1"/>
</dbReference>
<dbReference type="GO" id="GO:0000272">
    <property type="term" value="P:polysaccharide catabolic process"/>
    <property type="evidence" value="ECO:0007669"/>
    <property type="project" value="UniProtKB-KW"/>
</dbReference>
<feature type="domain" description="GH10" evidence="4">
    <location>
        <begin position="208"/>
        <end position="290"/>
    </location>
</feature>
<evidence type="ECO:0000256" key="1">
    <source>
        <dbReference type="ARBA" id="ARBA00022801"/>
    </source>
</evidence>
<keyword evidence="2" id="KW-0119">Carbohydrate metabolism</keyword>
<keyword evidence="1" id="KW-0378">Hydrolase</keyword>
<dbReference type="Proteomes" id="UP000320176">
    <property type="component" value="Unassembled WGS sequence"/>
</dbReference>
<dbReference type="GO" id="GO:0004553">
    <property type="term" value="F:hydrolase activity, hydrolyzing O-glycosyl compounds"/>
    <property type="evidence" value="ECO:0007669"/>
    <property type="project" value="InterPro"/>
</dbReference>
<keyword evidence="6" id="KW-1185">Reference proteome</keyword>
<dbReference type="InterPro" id="IPR001000">
    <property type="entry name" value="GH10_dom"/>
</dbReference>
<evidence type="ECO:0000256" key="3">
    <source>
        <dbReference type="ARBA" id="ARBA00023326"/>
    </source>
</evidence>
<evidence type="ECO:0000256" key="2">
    <source>
        <dbReference type="ARBA" id="ARBA00023277"/>
    </source>
</evidence>
<dbReference type="SUPFAM" id="SSF51445">
    <property type="entry name" value="(Trans)glycosidases"/>
    <property type="match status" value="1"/>
</dbReference>
<dbReference type="EMBL" id="SJPN01000004">
    <property type="protein sequence ID" value="TWU02620.1"/>
    <property type="molecule type" value="Genomic_DNA"/>
</dbReference>
<dbReference type="RefSeq" id="WP_146521280.1">
    <property type="nucleotide sequence ID" value="NZ_CP151726.1"/>
</dbReference>
<organism evidence="5 6">
    <name type="scientific">Stieleria varia</name>
    <dbReference type="NCBI Taxonomy" id="2528005"/>
    <lineage>
        <taxon>Bacteria</taxon>
        <taxon>Pseudomonadati</taxon>
        <taxon>Planctomycetota</taxon>
        <taxon>Planctomycetia</taxon>
        <taxon>Pirellulales</taxon>
        <taxon>Pirellulaceae</taxon>
        <taxon>Stieleria</taxon>
    </lineage>
</organism>
<dbReference type="Pfam" id="PF00331">
    <property type="entry name" value="Glyco_hydro_10"/>
    <property type="match status" value="1"/>
</dbReference>
<sequence>MGQFHFDVPQSVGEWFGQSLWGDAYICGIEGVPWQSHSKFDGSRLTVSRAIASSGKLYLACPMPGLGYRTLNTCSLQPLDTPHNLPLELARGSCYRARSQSDIWERSGLTLSDRFKECLSAGSSLFLDAAQKRADPEGSAELAVKAIEMLEQAIIDLGESYAVQSISYRKQHEPQIGTLLASSVVPPSPASSTHASQFCAAFNSAAIRINWSDIETDSGRFDFDNVETTFQWCASNGLRVLAGPLIDFRSKLMPHWLYLLEDDFNGFLNAVAQFVQRVVSRFRGSVQLWNCAAGLNTPGPLDLDDEQVMRLAVTILQTVRRNDPKTPAIVSFDQPFGEYLAKHRDGISPMHFADALARSGLGMVGLGLDIRLNYRTDATLPRSAVDFGHMIDRWSTLGMPLLVQLSSPGEHGPDPGAAAPQETLRTRFDSPDLGSDQLRVVAPLIRTLLAKHIVHGIVWDGWSDAVPHTQSHSGLIDSRGTPRPLLEYLVRLRRDFLV</sequence>
<reference evidence="5 6" key="1">
    <citation type="submission" date="2019-02" db="EMBL/GenBank/DDBJ databases">
        <title>Deep-cultivation of Planctomycetes and their phenomic and genomic characterization uncovers novel biology.</title>
        <authorList>
            <person name="Wiegand S."/>
            <person name="Jogler M."/>
            <person name="Boedeker C."/>
            <person name="Pinto D."/>
            <person name="Vollmers J."/>
            <person name="Rivas-Marin E."/>
            <person name="Kohn T."/>
            <person name="Peeters S.H."/>
            <person name="Heuer A."/>
            <person name="Rast P."/>
            <person name="Oberbeckmann S."/>
            <person name="Bunk B."/>
            <person name="Jeske O."/>
            <person name="Meyerdierks A."/>
            <person name="Storesund J.E."/>
            <person name="Kallscheuer N."/>
            <person name="Luecker S."/>
            <person name="Lage O.M."/>
            <person name="Pohl T."/>
            <person name="Merkel B.J."/>
            <person name="Hornburger P."/>
            <person name="Mueller R.-W."/>
            <person name="Bruemmer F."/>
            <person name="Labrenz M."/>
            <person name="Spormann A.M."/>
            <person name="Op Den Camp H."/>
            <person name="Overmann J."/>
            <person name="Amann R."/>
            <person name="Jetten M.S.M."/>
            <person name="Mascher T."/>
            <person name="Medema M.H."/>
            <person name="Devos D.P."/>
            <person name="Kaster A.-K."/>
            <person name="Ovreas L."/>
            <person name="Rohde M."/>
            <person name="Galperin M.Y."/>
            <person name="Jogler C."/>
        </authorList>
    </citation>
    <scope>NUCLEOTIDE SEQUENCE [LARGE SCALE GENOMIC DNA]</scope>
    <source>
        <strain evidence="5 6">Pla52n</strain>
    </source>
</reference>
<gene>
    <name evidence="5" type="ORF">Pla52n_36760</name>
</gene>
<dbReference type="OrthoDB" id="290971at2"/>
<name>A0A5C6ASF8_9BACT</name>
<evidence type="ECO:0000313" key="6">
    <source>
        <dbReference type="Proteomes" id="UP000320176"/>
    </source>
</evidence>
<evidence type="ECO:0000313" key="5">
    <source>
        <dbReference type="EMBL" id="TWU02620.1"/>
    </source>
</evidence>
<keyword evidence="3" id="KW-0624">Polysaccharide degradation</keyword>
<dbReference type="InterPro" id="IPR017853">
    <property type="entry name" value="GH"/>
</dbReference>